<gene>
    <name evidence="2" type="ORF">UY33_C0021G0008</name>
</gene>
<accession>A0A0G1XBA5</accession>
<evidence type="ECO:0000313" key="3">
    <source>
        <dbReference type="Proteomes" id="UP000034637"/>
    </source>
</evidence>
<keyword evidence="1" id="KW-0472">Membrane</keyword>
<organism evidence="2 3">
    <name type="scientific">Candidatus Amesbacteria bacterium GW2011_GWA1_48_9</name>
    <dbReference type="NCBI Taxonomy" id="1618355"/>
    <lineage>
        <taxon>Bacteria</taxon>
        <taxon>Candidatus Amesiibacteriota</taxon>
    </lineage>
</organism>
<evidence type="ECO:0000313" key="2">
    <source>
        <dbReference type="EMBL" id="KKU99828.1"/>
    </source>
</evidence>
<dbReference type="AlphaFoldDB" id="A0A0G1XBA5"/>
<keyword evidence="1" id="KW-1133">Transmembrane helix</keyword>
<feature type="transmembrane region" description="Helical" evidence="1">
    <location>
        <begin position="12"/>
        <end position="33"/>
    </location>
</feature>
<name>A0A0G1XBA5_9BACT</name>
<evidence type="ECO:0000256" key="1">
    <source>
        <dbReference type="SAM" id="Phobius"/>
    </source>
</evidence>
<protein>
    <submittedName>
        <fullName evidence="2">Uncharacterized protein</fullName>
    </submittedName>
</protein>
<keyword evidence="1" id="KW-0812">Transmembrane</keyword>
<proteinExistence type="predicted"/>
<comment type="caution">
    <text evidence="2">The sequence shown here is derived from an EMBL/GenBank/DDBJ whole genome shotgun (WGS) entry which is preliminary data.</text>
</comment>
<dbReference type="EMBL" id="LCPP01000021">
    <property type="protein sequence ID" value="KKU99828.1"/>
    <property type="molecule type" value="Genomic_DNA"/>
</dbReference>
<dbReference type="Proteomes" id="UP000034637">
    <property type="component" value="Unassembled WGS sequence"/>
</dbReference>
<reference evidence="2 3" key="1">
    <citation type="journal article" date="2015" name="Nature">
        <title>rRNA introns, odd ribosomes, and small enigmatic genomes across a large radiation of phyla.</title>
        <authorList>
            <person name="Brown C.T."/>
            <person name="Hug L.A."/>
            <person name="Thomas B.C."/>
            <person name="Sharon I."/>
            <person name="Castelle C.J."/>
            <person name="Singh A."/>
            <person name="Wilkins M.J."/>
            <person name="Williams K.H."/>
            <person name="Banfield J.F."/>
        </authorList>
    </citation>
    <scope>NUCLEOTIDE SEQUENCE [LARGE SCALE GENOMIC DNA]</scope>
</reference>
<feature type="transmembrane region" description="Helical" evidence="1">
    <location>
        <begin position="45"/>
        <end position="66"/>
    </location>
</feature>
<sequence length="77" mass="8265">MSKEVKLQPSSIRTLGIIASGGISTLVSVGAFVAKESWVMEALYVSAGLWALALVSWGFDFVRFVLRGSDIGSSEKR</sequence>